<name>A0AAD9L0K0_RIDPI</name>
<keyword evidence="3" id="KW-0732">Signal</keyword>
<feature type="compositionally biased region" description="Polar residues" evidence="1">
    <location>
        <begin position="520"/>
        <end position="534"/>
    </location>
</feature>
<dbReference type="PANTHER" id="PTHR33538">
    <property type="entry name" value="PROTEIN GAMETE EXPRESSED 1"/>
    <property type="match status" value="1"/>
</dbReference>
<dbReference type="InterPro" id="IPR040346">
    <property type="entry name" value="GEX1/Brambleberry"/>
</dbReference>
<evidence type="ECO:0008006" key="6">
    <source>
        <dbReference type="Google" id="ProtNLM"/>
    </source>
</evidence>
<gene>
    <name evidence="4" type="ORF">NP493_447g04038</name>
</gene>
<feature type="signal peptide" evidence="3">
    <location>
        <begin position="1"/>
        <end position="20"/>
    </location>
</feature>
<dbReference type="PANTHER" id="PTHR33538:SF1">
    <property type="entry name" value="PROTEIN BRAMBLEBERRY"/>
    <property type="match status" value="1"/>
</dbReference>
<sequence>MNGVLIIFVLVVTSVTSSDAFFSWLFGWEHKNRNEGAALETEKEGGLLTSKTVPFDMKTTDENFLASAQLSALDKCHHNTVATIQGTCSSLSEADMGKLAVQLLNCQLAAEGRPIFKCTSDMTIADCTASMDPTSWNAYQIVTNRALAVCYATRQQQFRLKTEYTVNQLVHSTQHQLQAMEELQNGQKKVSEAATDMLDKVTSGQQQLMSRQEALRAQQLDVHSRLSGNIRELVKEKSLIAAGNRELAVLTESMKKKIDNATFQLSEQGQMQKKNHQQILGDLLEIRNRAAEVWQKIDNSSRRVLHIQLETQRQYEQTMKNLEQVNATVTYIVTAIRDMESLIESKISSVAGLIGGTGESVALVSTVVLHVLYFLVAAVSAAFLHTPPFSRLVLLLLVPLNAWVAIHRGESLGFPAMTMFIILTVTVNWLVSWLMYVFNLRTPRLLALGVGAASPASNRSTSFSADSAPPSPPNGPQTPGANGPDIQRLLTVLDDLYKSGALTPAAVKSRYGSPAPPPSAQLSRTRISDVTLNVATPAYPPPTPLSQQNDSFNNLPKDDDARRHLLRYLDTSLRYSPTPSRTSTPSKRSTGRGSMSRDSVANQSTARPLCLATTKLGNACRNSSISGSAFCQRHQV</sequence>
<dbReference type="AlphaFoldDB" id="A0AAD9L0K0"/>
<keyword evidence="2" id="KW-0472">Membrane</keyword>
<organism evidence="4 5">
    <name type="scientific">Ridgeia piscesae</name>
    <name type="common">Tubeworm</name>
    <dbReference type="NCBI Taxonomy" id="27915"/>
    <lineage>
        <taxon>Eukaryota</taxon>
        <taxon>Metazoa</taxon>
        <taxon>Spiralia</taxon>
        <taxon>Lophotrochozoa</taxon>
        <taxon>Annelida</taxon>
        <taxon>Polychaeta</taxon>
        <taxon>Sedentaria</taxon>
        <taxon>Canalipalpata</taxon>
        <taxon>Sabellida</taxon>
        <taxon>Siboglinidae</taxon>
        <taxon>Ridgeia</taxon>
    </lineage>
</organism>
<feature type="chain" id="PRO_5042279369" description="Protein brambleberry" evidence="3">
    <location>
        <begin position="21"/>
        <end position="636"/>
    </location>
</feature>
<accession>A0AAD9L0K0</accession>
<feature type="transmembrane region" description="Helical" evidence="2">
    <location>
        <begin position="361"/>
        <end position="384"/>
    </location>
</feature>
<evidence type="ECO:0000313" key="4">
    <source>
        <dbReference type="EMBL" id="KAK2180345.1"/>
    </source>
</evidence>
<evidence type="ECO:0000256" key="2">
    <source>
        <dbReference type="SAM" id="Phobius"/>
    </source>
</evidence>
<reference evidence="4" key="1">
    <citation type="journal article" date="2023" name="Mol. Biol. Evol.">
        <title>Third-Generation Sequencing Reveals the Adaptive Role of the Epigenome in Three Deep-Sea Polychaetes.</title>
        <authorList>
            <person name="Perez M."/>
            <person name="Aroh O."/>
            <person name="Sun Y."/>
            <person name="Lan Y."/>
            <person name="Juniper S.K."/>
            <person name="Young C.R."/>
            <person name="Angers B."/>
            <person name="Qian P.Y."/>
        </authorList>
    </citation>
    <scope>NUCLEOTIDE SEQUENCE</scope>
    <source>
        <strain evidence="4">R07B-5</strain>
    </source>
</reference>
<keyword evidence="5" id="KW-1185">Reference proteome</keyword>
<proteinExistence type="predicted"/>
<evidence type="ECO:0000256" key="3">
    <source>
        <dbReference type="SAM" id="SignalP"/>
    </source>
</evidence>
<keyword evidence="2" id="KW-0812">Transmembrane</keyword>
<feature type="transmembrane region" description="Helical" evidence="2">
    <location>
        <begin position="412"/>
        <end position="438"/>
    </location>
</feature>
<feature type="compositionally biased region" description="Low complexity" evidence="1">
    <location>
        <begin position="571"/>
        <end position="594"/>
    </location>
</feature>
<dbReference type="Proteomes" id="UP001209878">
    <property type="component" value="Unassembled WGS sequence"/>
</dbReference>
<comment type="caution">
    <text evidence="4">The sequence shown here is derived from an EMBL/GenBank/DDBJ whole genome shotgun (WGS) entry which is preliminary data.</text>
</comment>
<feature type="transmembrane region" description="Helical" evidence="2">
    <location>
        <begin position="389"/>
        <end position="406"/>
    </location>
</feature>
<feature type="compositionally biased region" description="Polar residues" evidence="1">
    <location>
        <begin position="545"/>
        <end position="554"/>
    </location>
</feature>
<dbReference type="EMBL" id="JAODUO010000447">
    <property type="protein sequence ID" value="KAK2180345.1"/>
    <property type="molecule type" value="Genomic_DNA"/>
</dbReference>
<evidence type="ECO:0000256" key="1">
    <source>
        <dbReference type="SAM" id="MobiDB-lite"/>
    </source>
</evidence>
<feature type="region of interest" description="Disordered" evidence="1">
    <location>
        <begin position="459"/>
        <end position="485"/>
    </location>
</feature>
<evidence type="ECO:0000313" key="5">
    <source>
        <dbReference type="Proteomes" id="UP001209878"/>
    </source>
</evidence>
<keyword evidence="2" id="KW-1133">Transmembrane helix</keyword>
<protein>
    <recommendedName>
        <fullName evidence="6">Protein brambleberry</fullName>
    </recommendedName>
</protein>
<feature type="region of interest" description="Disordered" evidence="1">
    <location>
        <begin position="507"/>
        <end position="604"/>
    </location>
</feature>